<evidence type="ECO:0000256" key="3">
    <source>
        <dbReference type="ARBA" id="ARBA00022898"/>
    </source>
</evidence>
<dbReference type="EMBL" id="SMLB01000018">
    <property type="protein sequence ID" value="TDD68715.1"/>
    <property type="molecule type" value="Genomic_DNA"/>
</dbReference>
<reference evidence="7 8" key="1">
    <citation type="submission" date="2019-02" db="EMBL/GenBank/DDBJ databases">
        <title>Draft genome sequences of novel Actinobacteria.</title>
        <authorList>
            <person name="Sahin N."/>
            <person name="Ay H."/>
            <person name="Saygin H."/>
        </authorList>
    </citation>
    <scope>NUCLEOTIDE SEQUENCE [LARGE SCALE GENOMIC DNA]</scope>
    <source>
        <strain evidence="7 8">8K307</strain>
    </source>
</reference>
<dbReference type="SUPFAM" id="SSF53383">
    <property type="entry name" value="PLP-dependent transferases"/>
    <property type="match status" value="1"/>
</dbReference>
<comment type="similarity">
    <text evidence="6">Belongs to the group II decarboxylase family.</text>
</comment>
<dbReference type="GO" id="GO:0004058">
    <property type="term" value="F:aromatic-L-amino-acid decarboxylase activity"/>
    <property type="evidence" value="ECO:0007669"/>
    <property type="project" value="UniProtKB-ARBA"/>
</dbReference>
<evidence type="ECO:0000256" key="2">
    <source>
        <dbReference type="ARBA" id="ARBA00022793"/>
    </source>
</evidence>
<dbReference type="RefSeq" id="WP_132103895.1">
    <property type="nucleotide sequence ID" value="NZ_SMLB01000018.1"/>
</dbReference>
<protein>
    <submittedName>
        <fullName evidence="7">Aminotransferase class V-fold PLP-dependent enzyme</fullName>
    </submittedName>
</protein>
<dbReference type="PANTHER" id="PTHR11999">
    <property type="entry name" value="GROUP II PYRIDOXAL-5-PHOSPHATE DECARBOXYLASE"/>
    <property type="match status" value="1"/>
</dbReference>
<dbReference type="PRINTS" id="PR00800">
    <property type="entry name" value="YHDCRBOXLASE"/>
</dbReference>
<dbReference type="OrthoDB" id="3335676at2"/>
<name>A0A4R5AAL3_9ACTN</name>
<dbReference type="PROSITE" id="PS00392">
    <property type="entry name" value="DDC_GAD_HDC_YDC"/>
    <property type="match status" value="1"/>
</dbReference>
<keyword evidence="2" id="KW-0210">Decarboxylase</keyword>
<dbReference type="Pfam" id="PF00282">
    <property type="entry name" value="Pyridoxal_deC"/>
    <property type="match status" value="1"/>
</dbReference>
<evidence type="ECO:0000256" key="6">
    <source>
        <dbReference type="RuleBase" id="RU000382"/>
    </source>
</evidence>
<evidence type="ECO:0000256" key="5">
    <source>
        <dbReference type="PIRSR" id="PIRSR602129-50"/>
    </source>
</evidence>
<accession>A0A4R5AAL3</accession>
<dbReference type="InterPro" id="IPR015424">
    <property type="entry name" value="PyrdxlP-dep_Trfase"/>
</dbReference>
<evidence type="ECO:0000313" key="8">
    <source>
        <dbReference type="Proteomes" id="UP000295217"/>
    </source>
</evidence>
<keyword evidence="3 5" id="KW-0663">Pyridoxal phosphate</keyword>
<evidence type="ECO:0000256" key="1">
    <source>
        <dbReference type="ARBA" id="ARBA00001933"/>
    </source>
</evidence>
<proteinExistence type="inferred from homology"/>
<dbReference type="GO" id="GO:0030170">
    <property type="term" value="F:pyridoxal phosphate binding"/>
    <property type="evidence" value="ECO:0007669"/>
    <property type="project" value="InterPro"/>
</dbReference>
<dbReference type="InterPro" id="IPR021115">
    <property type="entry name" value="Pyridoxal-P_BS"/>
</dbReference>
<dbReference type="Gene3D" id="3.40.640.10">
    <property type="entry name" value="Type I PLP-dependent aspartate aminotransferase-like (Major domain)"/>
    <property type="match status" value="1"/>
</dbReference>
<keyword evidence="4 6" id="KW-0456">Lyase</keyword>
<keyword evidence="8" id="KW-1185">Reference proteome</keyword>
<comment type="cofactor">
    <cofactor evidence="1 5 6">
        <name>pyridoxal 5'-phosphate</name>
        <dbReference type="ChEBI" id="CHEBI:597326"/>
    </cofactor>
</comment>
<evidence type="ECO:0000256" key="4">
    <source>
        <dbReference type="ARBA" id="ARBA00023239"/>
    </source>
</evidence>
<feature type="modified residue" description="N6-(pyridoxal phosphate)lysine" evidence="5">
    <location>
        <position position="307"/>
    </location>
</feature>
<dbReference type="InterPro" id="IPR010977">
    <property type="entry name" value="Aromatic_deC"/>
</dbReference>
<sequence>MQRPEPVPDLDWTPDRAAEFGQSALDLWTEYLRRLPGLPVMHPHTPAQTRAAVLDGRDVPDKPLTDDELLAHLRTVVFEHGAQTGHGGFMAFISGAGTVPGAPAALLAAGINQNLGGWPLGPAATEIENHVLAWFTARLGLPPESSGAFVTGGATANLMALAVARDALAGWDVRRDGVAAGPRLAVYGSHDVHETVDRAADLLGLGTAAVRRVATDDRYRLRPDGVEAAIQRDLADGVRPLAVVGTAGTTELGAIDPLDELADVAQRYGCWFHVDAAYGGPAAMVEELRPAFAGIERADSITCDPHKWLNMPISASLVLFRDPTRHVAAFTLQPDYTKLDAEVQSDMMLRYQWTPQFTRPFDALPVWVSLLAQGWDAGARRIRHDVELARWLHHLVGEHDELEAVADPELSIVCFRYVPPGEHEPAYLDDLNERILYAVQRAGKVYPSNAVIEGRYAIRACLISYRTEAEHVETLVDEVVAHGRQLHAQRLTS</sequence>
<comment type="caution">
    <text evidence="7">The sequence shown here is derived from an EMBL/GenBank/DDBJ whole genome shotgun (WGS) entry which is preliminary data.</text>
</comment>
<dbReference type="Proteomes" id="UP000295217">
    <property type="component" value="Unassembled WGS sequence"/>
</dbReference>
<dbReference type="InterPro" id="IPR015421">
    <property type="entry name" value="PyrdxlP-dep_Trfase_major"/>
</dbReference>
<organism evidence="7 8">
    <name type="scientific">Jiangella aurantiaca</name>
    <dbReference type="NCBI Taxonomy" id="2530373"/>
    <lineage>
        <taxon>Bacteria</taxon>
        <taxon>Bacillati</taxon>
        <taxon>Actinomycetota</taxon>
        <taxon>Actinomycetes</taxon>
        <taxon>Jiangellales</taxon>
        <taxon>Jiangellaceae</taxon>
        <taxon>Jiangella</taxon>
    </lineage>
</organism>
<dbReference type="PANTHER" id="PTHR11999:SF70">
    <property type="entry name" value="MIP05841P"/>
    <property type="match status" value="1"/>
</dbReference>
<dbReference type="GO" id="GO:0019752">
    <property type="term" value="P:carboxylic acid metabolic process"/>
    <property type="evidence" value="ECO:0007669"/>
    <property type="project" value="InterPro"/>
</dbReference>
<dbReference type="AlphaFoldDB" id="A0A4R5AAL3"/>
<dbReference type="GO" id="GO:0006520">
    <property type="term" value="P:amino acid metabolic process"/>
    <property type="evidence" value="ECO:0007669"/>
    <property type="project" value="InterPro"/>
</dbReference>
<keyword evidence="7" id="KW-0808">Transferase</keyword>
<dbReference type="InterPro" id="IPR002129">
    <property type="entry name" value="PyrdxlP-dep_de-COase"/>
</dbReference>
<keyword evidence="7" id="KW-0032">Aminotransferase</keyword>
<evidence type="ECO:0000313" key="7">
    <source>
        <dbReference type="EMBL" id="TDD68715.1"/>
    </source>
</evidence>
<dbReference type="Gene3D" id="3.90.1150.170">
    <property type="match status" value="2"/>
</dbReference>
<gene>
    <name evidence="7" type="ORF">E1262_14725</name>
</gene>
<dbReference type="GO" id="GO:0008483">
    <property type="term" value="F:transaminase activity"/>
    <property type="evidence" value="ECO:0007669"/>
    <property type="project" value="UniProtKB-KW"/>
</dbReference>